<protein>
    <recommendedName>
        <fullName evidence="3">DUF4397 domain-containing protein</fullName>
    </recommendedName>
</protein>
<evidence type="ECO:0000313" key="1">
    <source>
        <dbReference type="EMBL" id="MET6996912.1"/>
    </source>
</evidence>
<sequence length="264" mass="29114">MLQPFIETPHLPYHPQRRIINVLTAVLVFATQLSCEREKAPPPGTASLMMVNVVPGSKPLVTSFANNPAKYLYTSQLYYLGQNQVSSYYGSTPLVLHQYPDTTAKDAPLFKLTLDLPIGSLNSLFLTGTVTAPDTLFLRDKLPYHEAKDSTTGIRFIHLSPGTKPVNITIKGQQGVPLVRNLPYKGSTVFNILSSKATQEDYTFEFKEVATGALIASYTTKGIHFPQIDEYTGHPWLFRNVNLVLTGLPGSTGLTALTVIPVRY</sequence>
<evidence type="ECO:0000313" key="2">
    <source>
        <dbReference type="Proteomes" id="UP001549749"/>
    </source>
</evidence>
<dbReference type="Proteomes" id="UP001549749">
    <property type="component" value="Unassembled WGS sequence"/>
</dbReference>
<organism evidence="1 2">
    <name type="scientific">Chitinophaga defluvii</name>
    <dbReference type="NCBI Taxonomy" id="3163343"/>
    <lineage>
        <taxon>Bacteria</taxon>
        <taxon>Pseudomonadati</taxon>
        <taxon>Bacteroidota</taxon>
        <taxon>Chitinophagia</taxon>
        <taxon>Chitinophagales</taxon>
        <taxon>Chitinophagaceae</taxon>
        <taxon>Chitinophaga</taxon>
    </lineage>
</organism>
<proteinExistence type="predicted"/>
<keyword evidence="2" id="KW-1185">Reference proteome</keyword>
<dbReference type="EMBL" id="JBEXAC010000001">
    <property type="protein sequence ID" value="MET6996912.1"/>
    <property type="molecule type" value="Genomic_DNA"/>
</dbReference>
<comment type="caution">
    <text evidence="1">The sequence shown here is derived from an EMBL/GenBank/DDBJ whole genome shotgun (WGS) entry which is preliminary data.</text>
</comment>
<dbReference type="RefSeq" id="WP_354659553.1">
    <property type="nucleotide sequence ID" value="NZ_JBEXAC010000001.1"/>
</dbReference>
<accession>A0ABV2T1K5</accession>
<reference evidence="1 2" key="1">
    <citation type="submission" date="2024-06" db="EMBL/GenBank/DDBJ databases">
        <title>Chitinophaga defluvii sp. nov., isolated from municipal sewage.</title>
        <authorList>
            <person name="Zhang L."/>
        </authorList>
    </citation>
    <scope>NUCLEOTIDE SEQUENCE [LARGE SCALE GENOMIC DNA]</scope>
    <source>
        <strain evidence="1 2">H8</strain>
    </source>
</reference>
<name>A0ABV2T1K5_9BACT</name>
<gene>
    <name evidence="1" type="ORF">ABR189_06015</name>
</gene>
<evidence type="ECO:0008006" key="3">
    <source>
        <dbReference type="Google" id="ProtNLM"/>
    </source>
</evidence>